<feature type="compositionally biased region" description="Polar residues" evidence="2">
    <location>
        <begin position="731"/>
        <end position="755"/>
    </location>
</feature>
<comment type="caution">
    <text evidence="4">The sequence shown here is derived from an EMBL/GenBank/DDBJ whole genome shotgun (WGS) entry which is preliminary data.</text>
</comment>
<feature type="compositionally biased region" description="Polar residues" evidence="2">
    <location>
        <begin position="13"/>
        <end position="23"/>
    </location>
</feature>
<evidence type="ECO:0000256" key="1">
    <source>
        <dbReference type="ARBA" id="ARBA00024336"/>
    </source>
</evidence>
<dbReference type="OrthoDB" id="5350595at2759"/>
<keyword evidence="5" id="KW-1185">Reference proteome</keyword>
<dbReference type="PANTHER" id="PTHR21705:SF11">
    <property type="entry name" value="FHIP FAMILY PROTEIN CG3558"/>
    <property type="match status" value="1"/>
</dbReference>
<feature type="domain" description="FHF complex subunit HOOK-interacting protein C-terminal" evidence="3">
    <location>
        <begin position="564"/>
        <end position="606"/>
    </location>
</feature>
<dbReference type="Proteomes" id="UP000800235">
    <property type="component" value="Unassembled WGS sequence"/>
</dbReference>
<proteinExistence type="inferred from homology"/>
<dbReference type="InterPro" id="IPR045669">
    <property type="entry name" value="FHIP_C"/>
</dbReference>
<accession>A0A9P4TZV2</accession>
<dbReference type="PANTHER" id="PTHR21705">
    <property type="entry name" value="RAI16 PROTEIN-RELATED"/>
    <property type="match status" value="1"/>
</dbReference>
<protein>
    <recommendedName>
        <fullName evidence="3">FHF complex subunit HOOK-interacting protein C-terminal domain-containing protein</fullName>
    </recommendedName>
</protein>
<dbReference type="InterPro" id="IPR019384">
    <property type="entry name" value="FHIP"/>
</dbReference>
<gene>
    <name evidence="4" type="ORF">EJ08DRAFT_687273</name>
</gene>
<evidence type="ECO:0000313" key="5">
    <source>
        <dbReference type="Proteomes" id="UP000800235"/>
    </source>
</evidence>
<name>A0A9P4TZV2_9PEZI</name>
<sequence>MDFLSRLLGGTGTERQSTSNNPQQRLARFKRVYDHIQQTYQRDPILANPLAAESIRTSFQRLTTILQDEARAPAPHLCLSFAASTQIYTTISRYGSTAQHEPIIKGAVDIFAALLDSEEEEFIANERFAHALMIFIDRTSGSGNLYVGEDTEGEIVELLFGIAAKIRLQPEILPVWFRKREPPRQRKVSDKGVKSNDFVGVTSKADFPLCYQLIDHVHHEGRIGDFARTGLLYIFESASKSPELEQWIVESDLPTLMASGLGALYSQLSRKLSILHPPDELPIILILSDYKEQRTPLDAENLFSTHCQGHLETFLSYLTFWQDVLEHCRSLDVRQTLLDHLQVLFLQQLLYPSMLESSDVDGGSSVAVLTYLKRILDSLDHVEMVNLILQYLLALPEQTRPRSPRAVSRRTSLLLLTQPEDEEDRPNPALFNLVDLLQSSVTSANPQTVISALKLATVVLGKNHPYAIDTLLQTIPAQAGEILRTHGALDAEMEAYMNLAEDIGGGTGIDEAYEGHLKDTMRLIESHVCSTNKLALNGLGIPSAPTIPSTGNREVHPHFIRPGDAFLAHLLSILEAFFTNNIEVNLALTETLINLLSCPQLRLEGFTSIDPSNYQFSAADSEQIDPSEPEPLQRIRQFRRRPTWSPSSTPLLLSKLQILQSQIRILRTQIQDFHEQVLSRKQAFRLHSEISDAIANAPLPSSRISQEISTHRRSQDRQTPLRSAAIPQRIYSRNPSRSQSPRGRAPTSSPGSSAAQERKKSVLSQYAPGLDNLSPSRSRVRSGEPPSRRAHSTQQQVETLLPQSLLTDVIEAANTEVLTRRIRFPLQSLEAVNDQIDGSSVSISEDSELEILSPVRRNDSVVDATGVGIRKASLSHILTNVVILQEFVLEVVAIMQVRASMFGEVRFA</sequence>
<dbReference type="AlphaFoldDB" id="A0A9P4TZV2"/>
<reference evidence="4" key="1">
    <citation type="journal article" date="2020" name="Stud. Mycol.">
        <title>101 Dothideomycetes genomes: a test case for predicting lifestyles and emergence of pathogens.</title>
        <authorList>
            <person name="Haridas S."/>
            <person name="Albert R."/>
            <person name="Binder M."/>
            <person name="Bloem J."/>
            <person name="Labutti K."/>
            <person name="Salamov A."/>
            <person name="Andreopoulos B."/>
            <person name="Baker S."/>
            <person name="Barry K."/>
            <person name="Bills G."/>
            <person name="Bluhm B."/>
            <person name="Cannon C."/>
            <person name="Castanera R."/>
            <person name="Culley D."/>
            <person name="Daum C."/>
            <person name="Ezra D."/>
            <person name="Gonzalez J."/>
            <person name="Henrissat B."/>
            <person name="Kuo A."/>
            <person name="Liang C."/>
            <person name="Lipzen A."/>
            <person name="Lutzoni F."/>
            <person name="Magnuson J."/>
            <person name="Mondo S."/>
            <person name="Nolan M."/>
            <person name="Ohm R."/>
            <person name="Pangilinan J."/>
            <person name="Park H.-J."/>
            <person name="Ramirez L."/>
            <person name="Alfaro M."/>
            <person name="Sun H."/>
            <person name="Tritt A."/>
            <person name="Yoshinaga Y."/>
            <person name="Zwiers L.-H."/>
            <person name="Turgeon B."/>
            <person name="Goodwin S."/>
            <person name="Spatafora J."/>
            <person name="Crous P."/>
            <person name="Grigoriev I."/>
        </authorList>
    </citation>
    <scope>NUCLEOTIDE SEQUENCE</scope>
    <source>
        <strain evidence="4">CBS 130266</strain>
    </source>
</reference>
<feature type="region of interest" description="Disordered" evidence="2">
    <location>
        <begin position="697"/>
        <end position="796"/>
    </location>
</feature>
<comment type="similarity">
    <text evidence="1">Belongs to the FHIP family.</text>
</comment>
<dbReference type="Pfam" id="PF10257">
    <property type="entry name" value="RAI16-like"/>
    <property type="match status" value="1"/>
</dbReference>
<evidence type="ECO:0000259" key="3">
    <source>
        <dbReference type="Pfam" id="PF19314"/>
    </source>
</evidence>
<evidence type="ECO:0000256" key="2">
    <source>
        <dbReference type="SAM" id="MobiDB-lite"/>
    </source>
</evidence>
<feature type="region of interest" description="Disordered" evidence="2">
    <location>
        <begin position="1"/>
        <end position="23"/>
    </location>
</feature>
<dbReference type="Pfam" id="PF19314">
    <property type="entry name" value="DUF5917"/>
    <property type="match status" value="1"/>
</dbReference>
<dbReference type="EMBL" id="MU007030">
    <property type="protein sequence ID" value="KAF2431781.1"/>
    <property type="molecule type" value="Genomic_DNA"/>
</dbReference>
<evidence type="ECO:0000313" key="4">
    <source>
        <dbReference type="EMBL" id="KAF2431781.1"/>
    </source>
</evidence>
<organism evidence="4 5">
    <name type="scientific">Tothia fuscella</name>
    <dbReference type="NCBI Taxonomy" id="1048955"/>
    <lineage>
        <taxon>Eukaryota</taxon>
        <taxon>Fungi</taxon>
        <taxon>Dikarya</taxon>
        <taxon>Ascomycota</taxon>
        <taxon>Pezizomycotina</taxon>
        <taxon>Dothideomycetes</taxon>
        <taxon>Pleosporomycetidae</taxon>
        <taxon>Venturiales</taxon>
        <taxon>Cylindrosympodiaceae</taxon>
        <taxon>Tothia</taxon>
    </lineage>
</organism>